<reference evidence="1" key="1">
    <citation type="journal article" date="2021" name="Sci. Adv.">
        <title>The American lobster genome reveals insights on longevity, neural, and immune adaptations.</title>
        <authorList>
            <person name="Polinski J.M."/>
            <person name="Zimin A.V."/>
            <person name="Clark K.F."/>
            <person name="Kohn A.B."/>
            <person name="Sadowski N."/>
            <person name="Timp W."/>
            <person name="Ptitsyn A."/>
            <person name="Khanna P."/>
            <person name="Romanova D.Y."/>
            <person name="Williams P."/>
            <person name="Greenwood S.J."/>
            <person name="Moroz L.L."/>
            <person name="Walt D.R."/>
            <person name="Bodnar A.G."/>
        </authorList>
    </citation>
    <scope>NUCLEOTIDE SEQUENCE</scope>
    <source>
        <strain evidence="1">GMGI-L3</strain>
    </source>
</reference>
<dbReference type="Pfam" id="PF13565">
    <property type="entry name" value="HTH_32"/>
    <property type="match status" value="1"/>
</dbReference>
<organism evidence="1 2">
    <name type="scientific">Homarus americanus</name>
    <name type="common">American lobster</name>
    <dbReference type="NCBI Taxonomy" id="6706"/>
    <lineage>
        <taxon>Eukaryota</taxon>
        <taxon>Metazoa</taxon>
        <taxon>Ecdysozoa</taxon>
        <taxon>Arthropoda</taxon>
        <taxon>Crustacea</taxon>
        <taxon>Multicrustacea</taxon>
        <taxon>Malacostraca</taxon>
        <taxon>Eumalacostraca</taxon>
        <taxon>Eucarida</taxon>
        <taxon>Decapoda</taxon>
        <taxon>Pleocyemata</taxon>
        <taxon>Astacidea</taxon>
        <taxon>Nephropoidea</taxon>
        <taxon>Nephropidae</taxon>
        <taxon>Homarus</taxon>
    </lineage>
</organism>
<sequence>MNHQQEKLVLRGETVALREAGHTIAGIARELGISKPTLQRWWQRWEESGNLLNRPKSGGPRKTTAADDQRIVDAATQSPLTNVVTIREQLQLDISAETVRRRLHEVRIHHRTPAIKEKLDSHPTARLQFA</sequence>
<accession>A0A8J5JHA0</accession>
<keyword evidence="2" id="KW-1185">Reference proteome</keyword>
<dbReference type="Proteomes" id="UP000747542">
    <property type="component" value="Unassembled WGS sequence"/>
</dbReference>
<evidence type="ECO:0000313" key="1">
    <source>
        <dbReference type="EMBL" id="KAG7157171.1"/>
    </source>
</evidence>
<dbReference type="OrthoDB" id="6376364at2759"/>
<name>A0A8J5JHA0_HOMAM</name>
<gene>
    <name evidence="1" type="primary">tc1a-L39</name>
    <name evidence="1" type="ORF">Hamer_G010012</name>
</gene>
<proteinExistence type="predicted"/>
<protein>
    <submittedName>
        <fullName evidence="1">Putative Transposable element Tc1 transposase-like 39</fullName>
    </submittedName>
</protein>
<dbReference type="EMBL" id="JAHLQT010037907">
    <property type="protein sequence ID" value="KAG7157171.1"/>
    <property type="molecule type" value="Genomic_DNA"/>
</dbReference>
<evidence type="ECO:0000313" key="2">
    <source>
        <dbReference type="Proteomes" id="UP000747542"/>
    </source>
</evidence>
<dbReference type="AlphaFoldDB" id="A0A8J5JHA0"/>
<comment type="caution">
    <text evidence="1">The sequence shown here is derived from an EMBL/GenBank/DDBJ whole genome shotgun (WGS) entry which is preliminary data.</text>
</comment>